<dbReference type="PANTHER" id="PTHR24276:SF95">
    <property type="entry name" value="PEPTIDASE S1 DOMAIN-CONTAINING PROTEIN"/>
    <property type="match status" value="1"/>
</dbReference>
<dbReference type="GO" id="GO:0005576">
    <property type="term" value="C:extracellular region"/>
    <property type="evidence" value="ECO:0007669"/>
    <property type="project" value="UniProtKB-SubCell"/>
</dbReference>
<gene>
    <name evidence="11" type="ORF">KR093_010067</name>
</gene>
<dbReference type="CDD" id="cd00190">
    <property type="entry name" value="Tryp_SPc"/>
    <property type="match status" value="1"/>
</dbReference>
<dbReference type="InterPro" id="IPR033116">
    <property type="entry name" value="TRYPSIN_SER"/>
</dbReference>
<feature type="domain" description="Peptidase S1" evidence="10">
    <location>
        <begin position="26"/>
        <end position="263"/>
    </location>
</feature>
<comment type="subcellular location">
    <subcellularLocation>
        <location evidence="1">Secreted</location>
        <location evidence="1">Extracellular space</location>
    </subcellularLocation>
</comment>
<reference evidence="11" key="1">
    <citation type="journal article" date="2021" name="Mol. Ecol. Resour.">
        <title>Phylogenomic analyses of the genus Drosophila reveals genomic signals of climate adaptation.</title>
        <authorList>
            <person name="Li F."/>
            <person name="Rane R.V."/>
            <person name="Luria V."/>
            <person name="Xiong Z."/>
            <person name="Chen J."/>
            <person name="Li Z."/>
            <person name="Catullo R.A."/>
            <person name="Griffin P.C."/>
            <person name="Schiffer M."/>
            <person name="Pearce S."/>
            <person name="Lee S.F."/>
            <person name="McElroy K."/>
            <person name="Stocker A."/>
            <person name="Shirriffs J."/>
            <person name="Cockerell F."/>
            <person name="Coppin C."/>
            <person name="Sgro C.M."/>
            <person name="Karger A."/>
            <person name="Cain J.W."/>
            <person name="Weber J.A."/>
            <person name="Santpere G."/>
            <person name="Kirschner M.W."/>
            <person name="Hoffmann A.A."/>
            <person name="Oakeshott J.G."/>
            <person name="Zhang G."/>
        </authorList>
    </citation>
    <scope>NUCLEOTIDE SEQUENCE</scope>
    <source>
        <strain evidence="11">BGI-SZ-2011g</strain>
    </source>
</reference>
<dbReference type="SMART" id="SM00020">
    <property type="entry name" value="Tryp_SPc"/>
    <property type="match status" value="1"/>
</dbReference>
<dbReference type="InterPro" id="IPR050430">
    <property type="entry name" value="Peptidase_S1"/>
</dbReference>
<evidence type="ECO:0000256" key="6">
    <source>
        <dbReference type="ARBA" id="ARBA00022825"/>
    </source>
</evidence>
<keyword evidence="4" id="KW-0732">Signal</keyword>
<accession>A0AAD4JW46</accession>
<feature type="non-terminal residue" evidence="11">
    <location>
        <position position="1"/>
    </location>
</feature>
<evidence type="ECO:0000256" key="4">
    <source>
        <dbReference type="ARBA" id="ARBA00022729"/>
    </source>
</evidence>
<evidence type="ECO:0000256" key="1">
    <source>
        <dbReference type="ARBA" id="ARBA00004239"/>
    </source>
</evidence>
<dbReference type="GO" id="GO:0004252">
    <property type="term" value="F:serine-type endopeptidase activity"/>
    <property type="evidence" value="ECO:0007669"/>
    <property type="project" value="InterPro"/>
</dbReference>
<feature type="non-terminal residue" evidence="11">
    <location>
        <position position="266"/>
    </location>
</feature>
<dbReference type="PROSITE" id="PS00135">
    <property type="entry name" value="TRYPSIN_SER"/>
    <property type="match status" value="1"/>
</dbReference>
<evidence type="ECO:0000256" key="2">
    <source>
        <dbReference type="ARBA" id="ARBA00007664"/>
    </source>
</evidence>
<comment type="similarity">
    <text evidence="2">Belongs to the peptidase S1 family.</text>
</comment>
<dbReference type="InterPro" id="IPR043504">
    <property type="entry name" value="Peptidase_S1_PA_chymotrypsin"/>
</dbReference>
<keyword evidence="6 9" id="KW-0720">Serine protease</keyword>
<dbReference type="AlphaFoldDB" id="A0AAD4JW46"/>
<keyword evidence="3 9" id="KW-0645">Protease</keyword>
<dbReference type="GO" id="GO:0006508">
    <property type="term" value="P:proteolysis"/>
    <property type="evidence" value="ECO:0007669"/>
    <property type="project" value="UniProtKB-KW"/>
</dbReference>
<evidence type="ECO:0000256" key="9">
    <source>
        <dbReference type="RuleBase" id="RU363034"/>
    </source>
</evidence>
<dbReference type="InterPro" id="IPR009003">
    <property type="entry name" value="Peptidase_S1_PA"/>
</dbReference>
<dbReference type="EMBL" id="JAJJHW010003409">
    <property type="protein sequence ID" value="KAH8360005.1"/>
    <property type="molecule type" value="Genomic_DNA"/>
</dbReference>
<dbReference type="FunFam" id="2.40.10.10:FF:000036">
    <property type="entry name" value="Trypsin beta"/>
    <property type="match status" value="1"/>
</dbReference>
<comment type="caution">
    <text evidence="11">The sequence shown here is derived from an EMBL/GenBank/DDBJ whole genome shotgun (WGS) entry which is preliminary data.</text>
</comment>
<protein>
    <recommendedName>
        <fullName evidence="10">Peptidase S1 domain-containing protein</fullName>
    </recommendedName>
</protein>
<keyword evidence="12" id="KW-1185">Reference proteome</keyword>
<keyword evidence="7" id="KW-0865">Zymogen</keyword>
<evidence type="ECO:0000259" key="10">
    <source>
        <dbReference type="PROSITE" id="PS50240"/>
    </source>
</evidence>
<dbReference type="InterPro" id="IPR018114">
    <property type="entry name" value="TRYPSIN_HIS"/>
</dbReference>
<evidence type="ECO:0000256" key="5">
    <source>
        <dbReference type="ARBA" id="ARBA00022801"/>
    </source>
</evidence>
<dbReference type="InterPro" id="IPR001254">
    <property type="entry name" value="Trypsin_dom"/>
</dbReference>
<dbReference type="PROSITE" id="PS00134">
    <property type="entry name" value="TRYPSIN_HIS"/>
    <property type="match status" value="1"/>
</dbReference>
<dbReference type="SUPFAM" id="SSF50494">
    <property type="entry name" value="Trypsin-like serine proteases"/>
    <property type="match status" value="1"/>
</dbReference>
<dbReference type="InterPro" id="IPR001314">
    <property type="entry name" value="Peptidase_S1A"/>
</dbReference>
<dbReference type="PANTHER" id="PTHR24276">
    <property type="entry name" value="POLYSERASE-RELATED"/>
    <property type="match status" value="1"/>
</dbReference>
<name>A0AAD4JW46_9MUSC</name>
<dbReference type="PROSITE" id="PS50240">
    <property type="entry name" value="TRYPSIN_DOM"/>
    <property type="match status" value="1"/>
</dbReference>
<dbReference type="Gene3D" id="2.40.10.10">
    <property type="entry name" value="Trypsin-like serine proteases"/>
    <property type="match status" value="1"/>
</dbReference>
<evidence type="ECO:0000256" key="8">
    <source>
        <dbReference type="ARBA" id="ARBA00023157"/>
    </source>
</evidence>
<proteinExistence type="inferred from homology"/>
<sequence length="266" mass="28567">IKEYKALSIIQSCAARQPSGYTPTRIVGGSDVPAGDYVPYQVSMQYSTHGGYTHFCGGSIIAPDRILTAAHCCQGLNAARMSVVAGIRNLDEQGSRSQVLSYAIHPDYKELQTSDIAVLTIQPSLVFNNVSVAPISYDDKQFVGGGVPVTLTGWGLRLPVPFPFFDNVNYPNTLQRMSYHTISNDLCRASGMDSVTETEICARGPFRGACSGDSGGPLVMTDNGTVKQVGVVSYGMVVCGLFVTPDVYTRVSTFSDWLQERVAAGN</sequence>
<keyword evidence="8" id="KW-1015">Disulfide bond</keyword>
<organism evidence="11 12">
    <name type="scientific">Drosophila rubida</name>
    <dbReference type="NCBI Taxonomy" id="30044"/>
    <lineage>
        <taxon>Eukaryota</taxon>
        <taxon>Metazoa</taxon>
        <taxon>Ecdysozoa</taxon>
        <taxon>Arthropoda</taxon>
        <taxon>Hexapoda</taxon>
        <taxon>Insecta</taxon>
        <taxon>Pterygota</taxon>
        <taxon>Neoptera</taxon>
        <taxon>Endopterygota</taxon>
        <taxon>Diptera</taxon>
        <taxon>Brachycera</taxon>
        <taxon>Muscomorpha</taxon>
        <taxon>Ephydroidea</taxon>
        <taxon>Drosophilidae</taxon>
        <taxon>Drosophila</taxon>
    </lineage>
</organism>
<keyword evidence="5 9" id="KW-0378">Hydrolase</keyword>
<dbReference type="PRINTS" id="PR00722">
    <property type="entry name" value="CHYMOTRYPSIN"/>
</dbReference>
<dbReference type="Pfam" id="PF00089">
    <property type="entry name" value="Trypsin"/>
    <property type="match status" value="1"/>
</dbReference>
<evidence type="ECO:0000313" key="12">
    <source>
        <dbReference type="Proteomes" id="UP001200034"/>
    </source>
</evidence>
<evidence type="ECO:0000256" key="7">
    <source>
        <dbReference type="ARBA" id="ARBA00023145"/>
    </source>
</evidence>
<evidence type="ECO:0000256" key="3">
    <source>
        <dbReference type="ARBA" id="ARBA00022670"/>
    </source>
</evidence>
<evidence type="ECO:0000313" key="11">
    <source>
        <dbReference type="EMBL" id="KAH8360005.1"/>
    </source>
</evidence>
<dbReference type="Proteomes" id="UP001200034">
    <property type="component" value="Unassembled WGS sequence"/>
</dbReference>